<keyword evidence="4" id="KW-1185">Reference proteome</keyword>
<protein>
    <recommendedName>
        <fullName evidence="5">Fructose-bisphosphate aldolase</fullName>
    </recommendedName>
</protein>
<feature type="binding site" evidence="2">
    <location>
        <position position="132"/>
    </location>
    <ligand>
        <name>Zn(2+)</name>
        <dbReference type="ChEBI" id="CHEBI:29105"/>
        <label>2</label>
    </ligand>
</feature>
<evidence type="ECO:0000313" key="3">
    <source>
        <dbReference type="EMBL" id="GEN89777.1"/>
    </source>
</evidence>
<dbReference type="EMBL" id="BJYM01000029">
    <property type="protein sequence ID" value="GEN89777.1"/>
    <property type="molecule type" value="Genomic_DNA"/>
</dbReference>
<comment type="cofactor">
    <cofactor evidence="2">
        <name>Zn(2+)</name>
        <dbReference type="ChEBI" id="CHEBI:29105"/>
    </cofactor>
    <text evidence="2">Binds 2 Zn(2+) ions per subunit. One is catalytic and the other provides a structural contribution.</text>
</comment>
<dbReference type="NCBIfam" id="NF006042">
    <property type="entry name" value="PRK08185.1"/>
    <property type="match status" value="1"/>
</dbReference>
<sequence>MLITMSEMLKIAKENNFAVGAYNISDANIFKAVVEKAEELKAPAIIAIHPDELSFISEEFIAYIKERTIKSSVPFVLHLDHGATVKDVVTAINNGFTSVMIDGSHLPFDENAKLTKEVVDIAHTVGVSVEGELGTIGDTGTSIEGGVTEITYTKPEEADEFIRRTGIDSLAIAIGTAHGIYPENFVPKLKLDILDEVANTVDIPLVLHGGSSNSDEEINKAVGKGIQKINISSDTKKAFFNKLQELIDSDVMWEPNVIFPPCIEAAKEIVEYKMNLFNSVDKEKLYYSQEF</sequence>
<reference evidence="3 4" key="1">
    <citation type="submission" date="2019-07" db="EMBL/GenBank/DDBJ databases">
        <title>Whole genome shotgun sequence of Oceanobacillus sojae NBRC 105379.</title>
        <authorList>
            <person name="Hosoyama A."/>
            <person name="Uohara A."/>
            <person name="Ohji S."/>
            <person name="Ichikawa N."/>
        </authorList>
    </citation>
    <scope>NUCLEOTIDE SEQUENCE [LARGE SCALE GENOMIC DNA]</scope>
    <source>
        <strain evidence="3 4">NBRC 105379</strain>
    </source>
</reference>
<keyword evidence="2" id="KW-0862">Zinc</keyword>
<gene>
    <name evidence="3" type="ORF">OSO01_45160</name>
</gene>
<dbReference type="NCBIfam" id="TIGR00167">
    <property type="entry name" value="cbbA"/>
    <property type="match status" value="1"/>
</dbReference>
<dbReference type="OrthoDB" id="9803995at2"/>
<dbReference type="InterPro" id="IPR000771">
    <property type="entry name" value="FBA_II"/>
</dbReference>
<feature type="active site" description="Proton donor" evidence="1">
    <location>
        <position position="80"/>
    </location>
</feature>
<dbReference type="InterPro" id="IPR013785">
    <property type="entry name" value="Aldolase_TIM"/>
</dbReference>
<dbReference type="SUPFAM" id="SSF51569">
    <property type="entry name" value="Aldolase"/>
    <property type="match status" value="1"/>
</dbReference>
<accession>A0A511ZQS7</accession>
<dbReference type="PANTHER" id="PTHR30304">
    <property type="entry name" value="D-TAGATOSE-1,6-BISPHOSPHATE ALDOLASE"/>
    <property type="match status" value="1"/>
</dbReference>
<dbReference type="GO" id="GO:0008270">
    <property type="term" value="F:zinc ion binding"/>
    <property type="evidence" value="ECO:0007669"/>
    <property type="project" value="InterPro"/>
</dbReference>
<feature type="binding site" evidence="2">
    <location>
        <position position="208"/>
    </location>
    <ligand>
        <name>Zn(2+)</name>
        <dbReference type="ChEBI" id="CHEBI:29105"/>
        <label>1</label>
        <note>catalytic</note>
    </ligand>
</feature>
<dbReference type="AlphaFoldDB" id="A0A511ZQS7"/>
<evidence type="ECO:0000256" key="2">
    <source>
        <dbReference type="PIRSR" id="PIRSR001359-3"/>
    </source>
</evidence>
<dbReference type="GO" id="GO:0016832">
    <property type="term" value="F:aldehyde-lyase activity"/>
    <property type="evidence" value="ECO:0007669"/>
    <property type="project" value="InterPro"/>
</dbReference>
<evidence type="ECO:0000313" key="4">
    <source>
        <dbReference type="Proteomes" id="UP000321558"/>
    </source>
</evidence>
<dbReference type="Gene3D" id="3.20.20.70">
    <property type="entry name" value="Aldolase class I"/>
    <property type="match status" value="1"/>
</dbReference>
<dbReference type="RefSeq" id="WP_147212652.1">
    <property type="nucleotide sequence ID" value="NZ_BJYM01000029.1"/>
</dbReference>
<dbReference type="Proteomes" id="UP000321558">
    <property type="component" value="Unassembled WGS sequence"/>
</dbReference>
<feature type="binding site" evidence="2">
    <location>
        <position position="178"/>
    </location>
    <ligand>
        <name>Zn(2+)</name>
        <dbReference type="ChEBI" id="CHEBI:29105"/>
        <label>1</label>
        <note>catalytic</note>
    </ligand>
</feature>
<feature type="binding site" evidence="2">
    <location>
        <position position="81"/>
    </location>
    <ligand>
        <name>Zn(2+)</name>
        <dbReference type="ChEBI" id="CHEBI:29105"/>
        <label>1</label>
        <note>catalytic</note>
    </ligand>
</feature>
<organism evidence="3 4">
    <name type="scientific">Oceanobacillus sojae</name>
    <dbReference type="NCBI Taxonomy" id="582851"/>
    <lineage>
        <taxon>Bacteria</taxon>
        <taxon>Bacillati</taxon>
        <taxon>Bacillota</taxon>
        <taxon>Bacilli</taxon>
        <taxon>Bacillales</taxon>
        <taxon>Bacillaceae</taxon>
        <taxon>Oceanobacillus</taxon>
    </lineage>
</organism>
<comment type="caution">
    <text evidence="3">The sequence shown here is derived from an EMBL/GenBank/DDBJ whole genome shotgun (WGS) entry which is preliminary data.</text>
</comment>
<dbReference type="PANTHER" id="PTHR30304:SF0">
    <property type="entry name" value="D-TAGATOSE-1,6-BISPHOSPHATE ALDOLASE SUBUNIT GATY-RELATED"/>
    <property type="match status" value="1"/>
</dbReference>
<dbReference type="InterPro" id="IPR050246">
    <property type="entry name" value="Class_II_FBP_aldolase"/>
</dbReference>
<dbReference type="PIRSF" id="PIRSF001359">
    <property type="entry name" value="F_bP_aldolase_II"/>
    <property type="match status" value="1"/>
</dbReference>
<dbReference type="GO" id="GO:0005975">
    <property type="term" value="P:carbohydrate metabolic process"/>
    <property type="evidence" value="ECO:0007669"/>
    <property type="project" value="InterPro"/>
</dbReference>
<feature type="binding site" evidence="2">
    <location>
        <position position="102"/>
    </location>
    <ligand>
        <name>Zn(2+)</name>
        <dbReference type="ChEBI" id="CHEBI:29105"/>
        <label>2</label>
    </ligand>
</feature>
<evidence type="ECO:0000256" key="1">
    <source>
        <dbReference type="PIRSR" id="PIRSR001359-1"/>
    </source>
</evidence>
<name>A0A511ZQS7_9BACI</name>
<dbReference type="Pfam" id="PF01116">
    <property type="entry name" value="F_bP_aldolase"/>
    <property type="match status" value="1"/>
</dbReference>
<dbReference type="CDD" id="cd00947">
    <property type="entry name" value="TBP_aldolase_IIB"/>
    <property type="match status" value="1"/>
</dbReference>
<evidence type="ECO:0008006" key="5">
    <source>
        <dbReference type="Google" id="ProtNLM"/>
    </source>
</evidence>
<proteinExistence type="predicted"/>
<keyword evidence="2" id="KW-0479">Metal-binding</keyword>